<gene>
    <name evidence="1" type="ORF">SH601_06535</name>
</gene>
<comment type="caution">
    <text evidence="1">The sequence shown here is derived from an EMBL/GenBank/DDBJ whole genome shotgun (WGS) entry which is preliminary data.</text>
</comment>
<organism evidence="1 2">
    <name type="scientific">Gracilibacillus pellucidus</name>
    <dbReference type="NCBI Taxonomy" id="3095368"/>
    <lineage>
        <taxon>Bacteria</taxon>
        <taxon>Bacillati</taxon>
        <taxon>Bacillota</taxon>
        <taxon>Bacilli</taxon>
        <taxon>Bacillales</taxon>
        <taxon>Bacillaceae</taxon>
        <taxon>Gracilibacillus</taxon>
    </lineage>
</organism>
<sequence>MNYLLLIPLGLIFISFIYIFSFGGSREGRDERGYIIRLQMVNVMYAVLFLGIIIITTLNSKEFVTNKLALDIILWLALLNSLIGAIFLYFKKK</sequence>
<dbReference type="EMBL" id="JAWZSR010000003">
    <property type="protein sequence ID" value="MDX8045642.1"/>
    <property type="molecule type" value="Genomic_DNA"/>
</dbReference>
<accession>A0ACC6M4G9</accession>
<dbReference type="Proteomes" id="UP001277972">
    <property type="component" value="Unassembled WGS sequence"/>
</dbReference>
<evidence type="ECO:0000313" key="2">
    <source>
        <dbReference type="Proteomes" id="UP001277972"/>
    </source>
</evidence>
<protein>
    <submittedName>
        <fullName evidence="1">Uncharacterized protein</fullName>
    </submittedName>
</protein>
<evidence type="ECO:0000313" key="1">
    <source>
        <dbReference type="EMBL" id="MDX8045642.1"/>
    </source>
</evidence>
<name>A0ACC6M4G9_9BACI</name>
<keyword evidence="2" id="KW-1185">Reference proteome</keyword>
<reference evidence="1" key="1">
    <citation type="submission" date="2023-11" db="EMBL/GenBank/DDBJ databases">
        <title>Gracilibacillus pellucida a moderately halophilic bacterium isolated from saline soil in Xinjiang province.</title>
        <authorList>
            <person name="Zhang Z."/>
            <person name="Tan F."/>
            <person name="Wang Y."/>
            <person name="Xia M."/>
        </authorList>
    </citation>
    <scope>NUCLEOTIDE SEQUENCE</scope>
    <source>
        <strain evidence="1">S3-1-1</strain>
    </source>
</reference>
<proteinExistence type="predicted"/>